<dbReference type="SUPFAM" id="SSF49785">
    <property type="entry name" value="Galactose-binding domain-like"/>
    <property type="match status" value="1"/>
</dbReference>
<dbReference type="EMBL" id="KQ421579">
    <property type="protein sequence ID" value="KOF77073.1"/>
    <property type="molecule type" value="Genomic_DNA"/>
</dbReference>
<dbReference type="InterPro" id="IPR008979">
    <property type="entry name" value="Galactose-bd-like_sf"/>
</dbReference>
<organism evidence="1">
    <name type="scientific">Octopus bimaculoides</name>
    <name type="common">California two-spotted octopus</name>
    <dbReference type="NCBI Taxonomy" id="37653"/>
    <lineage>
        <taxon>Eukaryota</taxon>
        <taxon>Metazoa</taxon>
        <taxon>Spiralia</taxon>
        <taxon>Lophotrochozoa</taxon>
        <taxon>Mollusca</taxon>
        <taxon>Cephalopoda</taxon>
        <taxon>Coleoidea</taxon>
        <taxon>Octopodiformes</taxon>
        <taxon>Octopoda</taxon>
        <taxon>Incirrata</taxon>
        <taxon>Octopodidae</taxon>
        <taxon>Octopus</taxon>
    </lineage>
</organism>
<evidence type="ECO:0008006" key="2">
    <source>
        <dbReference type="Google" id="ProtNLM"/>
    </source>
</evidence>
<accession>A0A0L8GJD5</accession>
<feature type="non-terminal residue" evidence="1">
    <location>
        <position position="1"/>
    </location>
</feature>
<dbReference type="OrthoDB" id="6131898at2759"/>
<dbReference type="PANTHER" id="PTHR26391">
    <property type="entry name" value="INACTIVE TYROSINE-PROTEIN KINASE 7"/>
    <property type="match status" value="1"/>
</dbReference>
<proteinExistence type="predicted"/>
<sequence>CASGWYGSGCSKQCHCLNDANCHQHTGACPNGCEEGWTGPDCQVITYQNIAIGRSATQLSTARVNGVTAINGNTCRNEIYSMGASLAVDGNFDQNPLHRSCSRSVMTLRSYWTVDLKQTYDISQMRIYYNYIEGLIKIKYQLHTGDYSSNEVSGLLLIVQRIISNINLYYHISNINLHYPLLIATTWSLIALNMIKGIKAITLIPVHN</sequence>
<dbReference type="Gene3D" id="2.170.300.10">
    <property type="entry name" value="Tie2 ligand-binding domain superfamily"/>
    <property type="match status" value="1"/>
</dbReference>
<protein>
    <recommendedName>
        <fullName evidence="2">EGF-like domain-containing protein</fullName>
    </recommendedName>
</protein>
<gene>
    <name evidence="1" type="ORF">OCBIM_22032536mg</name>
</gene>
<dbReference type="AlphaFoldDB" id="A0A0L8GJD5"/>
<dbReference type="PANTHER" id="PTHR26391:SF18">
    <property type="entry name" value="PROTEIN KINASE RECEPTOR TIE-1, PUTATIVE-RELATED"/>
    <property type="match status" value="1"/>
</dbReference>
<name>A0A0L8GJD5_OCTBM</name>
<evidence type="ECO:0000313" key="1">
    <source>
        <dbReference type="EMBL" id="KOF77073.1"/>
    </source>
</evidence>
<reference evidence="1" key="1">
    <citation type="submission" date="2015-07" db="EMBL/GenBank/DDBJ databases">
        <title>MeaNS - Measles Nucleotide Surveillance Program.</title>
        <authorList>
            <person name="Tran T."/>
            <person name="Druce J."/>
        </authorList>
    </citation>
    <scope>NUCLEOTIDE SEQUENCE</scope>
    <source>
        <strain evidence="1">UCB-OBI-ISO-001</strain>
        <tissue evidence="1">Gonad</tissue>
    </source>
</reference>
<dbReference type="Gene3D" id="2.60.120.260">
    <property type="entry name" value="Galactose-binding domain-like"/>
    <property type="match status" value="1"/>
</dbReference>